<dbReference type="HOGENOM" id="CLU_012946_0_0_1"/>
<dbReference type="Proteomes" id="UP000053259">
    <property type="component" value="Unassembled WGS sequence"/>
</dbReference>
<dbReference type="GeneID" id="27310680"/>
<name>A0A0D1XTX6_9PEZI</name>
<dbReference type="EMBL" id="KN847535">
    <property type="protein sequence ID" value="KIW06231.1"/>
    <property type="molecule type" value="Genomic_DNA"/>
</dbReference>
<evidence type="ECO:0000256" key="2">
    <source>
        <dbReference type="SAM" id="Phobius"/>
    </source>
</evidence>
<gene>
    <name evidence="3" type="ORF">PV09_02707</name>
</gene>
<evidence type="ECO:0000256" key="1">
    <source>
        <dbReference type="SAM" id="MobiDB-lite"/>
    </source>
</evidence>
<feature type="transmembrane region" description="Helical" evidence="2">
    <location>
        <begin position="416"/>
        <end position="437"/>
    </location>
</feature>
<dbReference type="InParanoid" id="A0A0D1XTX6"/>
<keyword evidence="2" id="KW-0472">Membrane</keyword>
<reference evidence="3 4" key="1">
    <citation type="submission" date="2015-01" db="EMBL/GenBank/DDBJ databases">
        <title>The Genome Sequence of Ochroconis gallopava CBS43764.</title>
        <authorList>
            <consortium name="The Broad Institute Genomics Platform"/>
            <person name="Cuomo C."/>
            <person name="de Hoog S."/>
            <person name="Gorbushina A."/>
            <person name="Stielow B."/>
            <person name="Teixiera M."/>
            <person name="Abouelleil A."/>
            <person name="Chapman S.B."/>
            <person name="Priest M."/>
            <person name="Young S.K."/>
            <person name="Wortman J."/>
            <person name="Nusbaum C."/>
            <person name="Birren B."/>
        </authorList>
    </citation>
    <scope>NUCLEOTIDE SEQUENCE [LARGE SCALE GENOMIC DNA]</scope>
    <source>
        <strain evidence="3 4">CBS 43764</strain>
    </source>
</reference>
<feature type="transmembrane region" description="Helical" evidence="2">
    <location>
        <begin position="378"/>
        <end position="396"/>
    </location>
</feature>
<protein>
    <recommendedName>
        <fullName evidence="5">Integral membrane protein</fullName>
    </recommendedName>
</protein>
<keyword evidence="2" id="KW-0812">Transmembrane</keyword>
<keyword evidence="4" id="KW-1185">Reference proteome</keyword>
<dbReference type="PANTHER" id="PTHR12459:SF15">
    <property type="entry name" value="TRANSMEMBRANE PROTEIN 135"/>
    <property type="match status" value="1"/>
</dbReference>
<proteinExistence type="predicted"/>
<dbReference type="OrthoDB" id="4021778at2759"/>
<evidence type="ECO:0000313" key="4">
    <source>
        <dbReference type="Proteomes" id="UP000053259"/>
    </source>
</evidence>
<dbReference type="InterPro" id="IPR026749">
    <property type="entry name" value="Tmem135"/>
</dbReference>
<feature type="transmembrane region" description="Helical" evidence="2">
    <location>
        <begin position="20"/>
        <end position="41"/>
    </location>
</feature>
<dbReference type="AlphaFoldDB" id="A0A0D1XTX6"/>
<evidence type="ECO:0000313" key="3">
    <source>
        <dbReference type="EMBL" id="KIW06231.1"/>
    </source>
</evidence>
<accession>A0A0D1XTX6</accession>
<keyword evidence="2" id="KW-1133">Transmembrane helix</keyword>
<feature type="region of interest" description="Disordered" evidence="1">
    <location>
        <begin position="150"/>
        <end position="170"/>
    </location>
</feature>
<sequence length="507" mass="56534">MASTTIRPKNVRRNILKPTAAAFLLAYLSTTFPKIGSVLISHLRKHGDLARALNQVRNALASGLALNRFPAFCTVVVGGSTALRDPINHVFQTLDTRIHGRESLVRTRNNRVAARFVAAVLSAIVGFRLLNSPSNPKFVRPTRRISDVLIDGDEPRSKRPSKIPSGLPPLPAQAVSSKPSAAALGAPLAGKTMDLTLFAVARAADVLAQWYWQTKKTKGRLARWWDGKSSPILFALSSALIMNAFFYAPARLPYTYVQWIGRIAECDERLIHALRQARYGNFVYGKDTGMAPLLGSMAKEYNLPEEYGDPAKTIPVPCELVHHGCGPSCEKHALWRFWRSWKLALGVYAPLQALVVLRRLQSQKVRRLDVLRKASVDTARSSAFLGAFVALFYYGVCLTRTRLVPKLFSRKTITPQMYDSGLCVLGGCLLCGWSVLLELAHRQAELMLFVLPRALGVWFPRRYLREHRWREEIAFAISTAIVLTAAQERPDRIRGVFGRLLKQVMPA</sequence>
<dbReference type="PANTHER" id="PTHR12459">
    <property type="entry name" value="TRANSMEMBRANE PROTEIN 135-RELATED"/>
    <property type="match status" value="1"/>
</dbReference>
<dbReference type="RefSeq" id="XP_016216100.1">
    <property type="nucleotide sequence ID" value="XM_016355794.1"/>
</dbReference>
<dbReference type="VEuPathDB" id="FungiDB:PV09_02707"/>
<organism evidence="3 4">
    <name type="scientific">Verruconis gallopava</name>
    <dbReference type="NCBI Taxonomy" id="253628"/>
    <lineage>
        <taxon>Eukaryota</taxon>
        <taxon>Fungi</taxon>
        <taxon>Dikarya</taxon>
        <taxon>Ascomycota</taxon>
        <taxon>Pezizomycotina</taxon>
        <taxon>Dothideomycetes</taxon>
        <taxon>Pleosporomycetidae</taxon>
        <taxon>Venturiales</taxon>
        <taxon>Sympoventuriaceae</taxon>
        <taxon>Verruconis</taxon>
    </lineage>
</organism>
<evidence type="ECO:0008006" key="5">
    <source>
        <dbReference type="Google" id="ProtNLM"/>
    </source>
</evidence>
<feature type="transmembrane region" description="Helical" evidence="2">
    <location>
        <begin position="340"/>
        <end position="357"/>
    </location>
</feature>